<reference evidence="7" key="1">
    <citation type="journal article" date="2019" name="Int. J. Syst. Evol. Microbiol.">
        <title>The Global Catalogue of Microorganisms (GCM) 10K type strain sequencing project: providing services to taxonomists for standard genome sequencing and annotation.</title>
        <authorList>
            <consortium name="The Broad Institute Genomics Platform"/>
            <consortium name="The Broad Institute Genome Sequencing Center for Infectious Disease"/>
            <person name="Wu L."/>
            <person name="Ma J."/>
        </authorList>
    </citation>
    <scope>NUCLEOTIDE SEQUENCE [LARGE SCALE GENOMIC DNA]</scope>
    <source>
        <strain evidence="7">JCM 17125</strain>
    </source>
</reference>
<keyword evidence="2" id="KW-0378">Hydrolase</keyword>
<evidence type="ECO:0000259" key="5">
    <source>
        <dbReference type="Pfam" id="PF19886"/>
    </source>
</evidence>
<evidence type="ECO:0000256" key="2">
    <source>
        <dbReference type="ARBA" id="ARBA00022801"/>
    </source>
</evidence>
<gene>
    <name evidence="6" type="ORF">GCM10022399_39770</name>
</gene>
<keyword evidence="4" id="KW-0732">Signal</keyword>
<dbReference type="SUPFAM" id="SSF54060">
    <property type="entry name" value="His-Me finger endonucleases"/>
    <property type="match status" value="1"/>
</dbReference>
<evidence type="ECO:0000256" key="1">
    <source>
        <dbReference type="ARBA" id="ARBA00022722"/>
    </source>
</evidence>
<dbReference type="InterPro" id="IPR045939">
    <property type="entry name" value="YhcR_N"/>
</dbReference>
<evidence type="ECO:0000313" key="7">
    <source>
        <dbReference type="Proteomes" id="UP001501468"/>
    </source>
</evidence>
<sequence>MPVVIPRRRIAAVITGLAIALVPPSLALTSAAGSPATTLPLPRVAVAPALAAAAPLTVSQAIASQTGQSATVRGYVVGQPTATSTVVRSGFPNDYALAVADSTSETSTSKMLYVQIPAAFRSAWGLQSNPSLMGRQIDVTGALSAYFSHPGMTSTSAFAFSGSATTTTTTSPTSTTTSPSPTGTTSPYDSTYYASAVGKTGSALHTELHRITSSGVTTLTYDQVWTALKDTDQDPNNTNNVIEVYSGRSIAKSDNGGGVDQWNREHVWAKSHGDFGTVNGPGTDVHHLRPEDVTVNSARGNLDFDLGGSAISQCTGCLGDADSFEPRNAVKGDVARMIFYMAVRWDGGDGFADLEPNNQVANASAPAIGKISVLRQWNLQDPPDAFEKRRNQVIFDTWQHNRNPFVDHPEWVTAIYGS</sequence>
<dbReference type="RefSeq" id="WP_344950932.1">
    <property type="nucleotide sequence ID" value="NZ_BAABDC010000010.1"/>
</dbReference>
<dbReference type="Pfam" id="PF04231">
    <property type="entry name" value="Endonuclease_1"/>
    <property type="match status" value="1"/>
</dbReference>
<name>A0ABP7EHM7_9MICO</name>
<dbReference type="InterPro" id="IPR007346">
    <property type="entry name" value="Endonuclease-I"/>
</dbReference>
<dbReference type="EMBL" id="BAABDC010000010">
    <property type="protein sequence ID" value="GAA3719412.1"/>
    <property type="molecule type" value="Genomic_DNA"/>
</dbReference>
<keyword evidence="7" id="KW-1185">Reference proteome</keyword>
<dbReference type="Pfam" id="PF19886">
    <property type="entry name" value="DUF6359"/>
    <property type="match status" value="1"/>
</dbReference>
<accession>A0ABP7EHM7</accession>
<evidence type="ECO:0000256" key="3">
    <source>
        <dbReference type="SAM" id="MobiDB-lite"/>
    </source>
</evidence>
<evidence type="ECO:0000313" key="6">
    <source>
        <dbReference type="EMBL" id="GAA3719412.1"/>
    </source>
</evidence>
<proteinExistence type="predicted"/>
<feature type="chain" id="PRO_5046335784" description="Endonuclease YhcR N-terminal domain-containing protein" evidence="4">
    <location>
        <begin position="28"/>
        <end position="418"/>
    </location>
</feature>
<organism evidence="6 7">
    <name type="scientific">Terrabacter ginsenosidimutans</name>
    <dbReference type="NCBI Taxonomy" id="490575"/>
    <lineage>
        <taxon>Bacteria</taxon>
        <taxon>Bacillati</taxon>
        <taxon>Actinomycetota</taxon>
        <taxon>Actinomycetes</taxon>
        <taxon>Micrococcales</taxon>
        <taxon>Intrasporangiaceae</taxon>
        <taxon>Terrabacter</taxon>
    </lineage>
</organism>
<keyword evidence="1" id="KW-0540">Nuclease</keyword>
<comment type="caution">
    <text evidence="6">The sequence shown here is derived from an EMBL/GenBank/DDBJ whole genome shotgun (WGS) entry which is preliminary data.</text>
</comment>
<feature type="signal peptide" evidence="4">
    <location>
        <begin position="1"/>
        <end position="27"/>
    </location>
</feature>
<feature type="domain" description="Endonuclease YhcR N-terminal" evidence="5">
    <location>
        <begin position="56"/>
        <end position="160"/>
    </location>
</feature>
<dbReference type="InterPro" id="IPR044925">
    <property type="entry name" value="His-Me_finger_sf"/>
</dbReference>
<dbReference type="Proteomes" id="UP001501468">
    <property type="component" value="Unassembled WGS sequence"/>
</dbReference>
<evidence type="ECO:0000256" key="4">
    <source>
        <dbReference type="SAM" id="SignalP"/>
    </source>
</evidence>
<feature type="region of interest" description="Disordered" evidence="3">
    <location>
        <begin position="163"/>
        <end position="187"/>
    </location>
</feature>
<protein>
    <recommendedName>
        <fullName evidence="5">Endonuclease YhcR N-terminal domain-containing protein</fullName>
    </recommendedName>
</protein>
<dbReference type="PANTHER" id="PTHR33607:SF2">
    <property type="entry name" value="ENDONUCLEASE-1"/>
    <property type="match status" value="1"/>
</dbReference>
<dbReference type="PANTHER" id="PTHR33607">
    <property type="entry name" value="ENDONUCLEASE-1"/>
    <property type="match status" value="1"/>
</dbReference>